<reference evidence="1" key="1">
    <citation type="journal article" date="2014" name="Front. Microbiol.">
        <title>High frequency of phylogenetically diverse reductive dehalogenase-homologous genes in deep subseafloor sedimentary metagenomes.</title>
        <authorList>
            <person name="Kawai M."/>
            <person name="Futagami T."/>
            <person name="Toyoda A."/>
            <person name="Takaki Y."/>
            <person name="Nishi S."/>
            <person name="Hori S."/>
            <person name="Arai W."/>
            <person name="Tsubouchi T."/>
            <person name="Morono Y."/>
            <person name="Uchiyama I."/>
            <person name="Ito T."/>
            <person name="Fujiyama A."/>
            <person name="Inagaki F."/>
            <person name="Takami H."/>
        </authorList>
    </citation>
    <scope>NUCLEOTIDE SEQUENCE</scope>
    <source>
        <strain evidence="1">Expedition CK06-06</strain>
    </source>
</reference>
<dbReference type="Gene3D" id="3.40.50.300">
    <property type="entry name" value="P-loop containing nucleotide triphosphate hydrolases"/>
    <property type="match status" value="1"/>
</dbReference>
<dbReference type="InterPro" id="IPR027417">
    <property type="entry name" value="P-loop_NTPase"/>
</dbReference>
<dbReference type="EMBL" id="BARW01025315">
    <property type="protein sequence ID" value="GAJ07233.1"/>
    <property type="molecule type" value="Genomic_DNA"/>
</dbReference>
<dbReference type="GO" id="GO:0043752">
    <property type="term" value="F:adenosylcobinamide kinase activity"/>
    <property type="evidence" value="ECO:0007669"/>
    <property type="project" value="InterPro"/>
</dbReference>
<dbReference type="GO" id="GO:0000166">
    <property type="term" value="F:nucleotide binding"/>
    <property type="evidence" value="ECO:0007669"/>
    <property type="project" value="InterPro"/>
</dbReference>
<comment type="caution">
    <text evidence="1">The sequence shown here is derived from an EMBL/GenBank/DDBJ whole genome shotgun (WGS) entry which is preliminary data.</text>
</comment>
<dbReference type="GO" id="GO:0009236">
    <property type="term" value="P:cobalamin biosynthetic process"/>
    <property type="evidence" value="ECO:0007669"/>
    <property type="project" value="InterPro"/>
</dbReference>
<evidence type="ECO:0000313" key="1">
    <source>
        <dbReference type="EMBL" id="GAJ07233.1"/>
    </source>
</evidence>
<sequence length="35" mass="3709">FRDIIGIVNQRVAACSDTVVLTVAGLPLVIKGKLK</sequence>
<dbReference type="Pfam" id="PF02283">
    <property type="entry name" value="CobU"/>
    <property type="match status" value="1"/>
</dbReference>
<dbReference type="InterPro" id="IPR003203">
    <property type="entry name" value="CobU/CobP"/>
</dbReference>
<protein>
    <recommendedName>
        <fullName evidence="2">Adenosylcobinamide-phosphate guanylyltransferase</fullName>
    </recommendedName>
</protein>
<evidence type="ECO:0008006" key="2">
    <source>
        <dbReference type="Google" id="ProtNLM"/>
    </source>
</evidence>
<accession>X1TPH4</accession>
<feature type="non-terminal residue" evidence="1">
    <location>
        <position position="1"/>
    </location>
</feature>
<proteinExistence type="predicted"/>
<name>X1TPH4_9ZZZZ</name>
<dbReference type="AlphaFoldDB" id="X1TPH4"/>
<organism evidence="1">
    <name type="scientific">marine sediment metagenome</name>
    <dbReference type="NCBI Taxonomy" id="412755"/>
    <lineage>
        <taxon>unclassified sequences</taxon>
        <taxon>metagenomes</taxon>
        <taxon>ecological metagenomes</taxon>
    </lineage>
</organism>
<gene>
    <name evidence="1" type="ORF">S12H4_41522</name>
</gene>